<dbReference type="PANTHER" id="PTHR10963">
    <property type="entry name" value="GLYCOSYL HYDROLASE-RELATED"/>
    <property type="match status" value="1"/>
</dbReference>
<dbReference type="EC" id="3.2.1.14" evidence="4"/>
<reference evidence="24 25" key="1">
    <citation type="journal article" date="2009" name="Nature">
        <title>Evolution of pathogenicity and sexual reproduction in eight Candida genomes.</title>
        <authorList>
            <person name="Butler G."/>
            <person name="Rasmussen M.D."/>
            <person name="Lin M.F."/>
            <person name="Santos M.A."/>
            <person name="Sakthikumar S."/>
            <person name="Munro C.A."/>
            <person name="Rheinbay E."/>
            <person name="Grabherr M."/>
            <person name="Forche A."/>
            <person name="Reedy J.L."/>
            <person name="Agrafioti I."/>
            <person name="Arnaud M.B."/>
            <person name="Bates S."/>
            <person name="Brown A.J."/>
            <person name="Brunke S."/>
            <person name="Costanzo M.C."/>
            <person name="Fitzpatrick D.A."/>
            <person name="de Groot P.W."/>
            <person name="Harris D."/>
            <person name="Hoyer L.L."/>
            <person name="Hube B."/>
            <person name="Klis F.M."/>
            <person name="Kodira C."/>
            <person name="Lennard N."/>
            <person name="Logue M.E."/>
            <person name="Martin R."/>
            <person name="Neiman A.M."/>
            <person name="Nikolaou E."/>
            <person name="Quail M.A."/>
            <person name="Quinn J."/>
            <person name="Santos M.C."/>
            <person name="Schmitzberger F.F."/>
            <person name="Sherlock G."/>
            <person name="Shah P."/>
            <person name="Silverstein K.A."/>
            <person name="Skrzypek M.S."/>
            <person name="Soll D."/>
            <person name="Staggs R."/>
            <person name="Stansfield I."/>
            <person name="Stumpf M.P."/>
            <person name="Sudbery P.E."/>
            <person name="Srikantha T."/>
            <person name="Zeng Q."/>
            <person name="Berman J."/>
            <person name="Berriman M."/>
            <person name="Heitman J."/>
            <person name="Gow N.A."/>
            <person name="Lorenz M.C."/>
            <person name="Birren B.W."/>
            <person name="Kellis M."/>
            <person name="Cuomo C.A."/>
        </authorList>
    </citation>
    <scope>NUCLEOTIDE SEQUENCE [LARGE SCALE GENOMIC DNA]</scope>
    <source>
        <strain evidence="25">ATCC MYA-3404 / T1</strain>
    </source>
</reference>
<keyword evidence="10 22" id="KW-0732">Signal</keyword>
<dbReference type="GO" id="GO:0016757">
    <property type="term" value="F:glycosyltransferase activity"/>
    <property type="evidence" value="ECO:0007669"/>
    <property type="project" value="UniProtKB-KW"/>
</dbReference>
<evidence type="ECO:0000256" key="8">
    <source>
        <dbReference type="ARBA" id="ARBA00022676"/>
    </source>
</evidence>
<evidence type="ECO:0000256" key="7">
    <source>
        <dbReference type="ARBA" id="ARBA00022622"/>
    </source>
</evidence>
<feature type="active site" description="Proton donor" evidence="19">
    <location>
        <position position="123"/>
    </location>
</feature>
<keyword evidence="13 20" id="KW-1015">Disulfide bond</keyword>
<feature type="domain" description="GH16" evidence="23">
    <location>
        <begin position="27"/>
        <end position="234"/>
    </location>
</feature>
<dbReference type="GO" id="GO:0006030">
    <property type="term" value="P:chitin metabolic process"/>
    <property type="evidence" value="ECO:0007669"/>
    <property type="project" value="EnsemblFungi"/>
</dbReference>
<evidence type="ECO:0000256" key="19">
    <source>
        <dbReference type="PIRSR" id="PIRSR037299-1"/>
    </source>
</evidence>
<comment type="subcellular location">
    <subcellularLocation>
        <location evidence="3">Membrane</location>
        <topology evidence="3">Lipid-anchor</topology>
        <topology evidence="3">GPI-anchor</topology>
    </subcellularLocation>
    <subcellularLocation>
        <location evidence="2">Secreted</location>
        <location evidence="2">Cell wall</location>
    </subcellularLocation>
</comment>
<evidence type="ECO:0000256" key="15">
    <source>
        <dbReference type="ARBA" id="ARBA00023288"/>
    </source>
</evidence>
<evidence type="ECO:0000313" key="25">
    <source>
        <dbReference type="Proteomes" id="UP000002037"/>
    </source>
</evidence>
<feature type="chain" id="PRO_5002954922" description="chitinase" evidence="22">
    <location>
        <begin position="21"/>
        <end position="473"/>
    </location>
</feature>
<evidence type="ECO:0000256" key="10">
    <source>
        <dbReference type="ARBA" id="ARBA00022729"/>
    </source>
</evidence>
<evidence type="ECO:0000256" key="17">
    <source>
        <dbReference type="ARBA" id="ARBA00023316"/>
    </source>
</evidence>
<dbReference type="PROSITE" id="PS51762">
    <property type="entry name" value="GH16_2"/>
    <property type="match status" value="1"/>
</dbReference>
<dbReference type="STRING" id="294747.C5M2H4"/>
<dbReference type="VEuPathDB" id="FungiDB:CTRG_00263"/>
<name>C5M2H4_CANTT</name>
<gene>
    <name evidence="24" type="ORF">CTRG_00263</name>
</gene>
<dbReference type="GO" id="GO:0031505">
    <property type="term" value="P:fungal-type cell wall organization"/>
    <property type="evidence" value="ECO:0007669"/>
    <property type="project" value="EnsemblFungi"/>
</dbReference>
<evidence type="ECO:0000256" key="1">
    <source>
        <dbReference type="ARBA" id="ARBA00000822"/>
    </source>
</evidence>
<dbReference type="HOGENOM" id="CLU_027506_2_2_1"/>
<evidence type="ECO:0000313" key="24">
    <source>
        <dbReference type="EMBL" id="EER35524.1"/>
    </source>
</evidence>
<dbReference type="SUPFAM" id="SSF49899">
    <property type="entry name" value="Concanavalin A-like lectins/glucanases"/>
    <property type="match status" value="1"/>
</dbReference>
<comment type="catalytic activity">
    <reaction evidence="1">
        <text>Random endo-hydrolysis of N-acetyl-beta-D-glucosaminide (1-&gt;4)-beta-linkages in chitin and chitodextrins.</text>
        <dbReference type="EC" id="3.2.1.14"/>
    </reaction>
</comment>
<feature type="region of interest" description="Disordered" evidence="21">
    <location>
        <begin position="283"/>
        <end position="387"/>
    </location>
</feature>
<dbReference type="Proteomes" id="UP000002037">
    <property type="component" value="Unassembled WGS sequence"/>
</dbReference>
<dbReference type="InterPro" id="IPR000757">
    <property type="entry name" value="Beta-glucanase-like"/>
</dbReference>
<keyword evidence="16" id="KW-0326">Glycosidase</keyword>
<feature type="signal peptide" evidence="22">
    <location>
        <begin position="1"/>
        <end position="20"/>
    </location>
</feature>
<dbReference type="GO" id="GO:0098552">
    <property type="term" value="C:side of membrane"/>
    <property type="evidence" value="ECO:0007669"/>
    <property type="project" value="UniProtKB-KW"/>
</dbReference>
<keyword evidence="12" id="KW-0472">Membrane</keyword>
<evidence type="ECO:0000256" key="2">
    <source>
        <dbReference type="ARBA" id="ARBA00004191"/>
    </source>
</evidence>
<protein>
    <recommendedName>
        <fullName evidence="4">chitinase</fullName>
        <ecNumber evidence="4">3.2.1.14</ecNumber>
    </recommendedName>
</protein>
<feature type="disulfide bond" evidence="20">
    <location>
        <begin position="23"/>
        <end position="31"/>
    </location>
</feature>
<dbReference type="RefSeq" id="XP_002545482.1">
    <property type="nucleotide sequence ID" value="XM_002545436.1"/>
</dbReference>
<keyword evidence="5" id="KW-0134">Cell wall</keyword>
<dbReference type="OrthoDB" id="4781at2759"/>
<evidence type="ECO:0000256" key="14">
    <source>
        <dbReference type="ARBA" id="ARBA00023180"/>
    </source>
</evidence>
<keyword evidence="6" id="KW-0964">Secreted</keyword>
<evidence type="ECO:0000256" key="4">
    <source>
        <dbReference type="ARBA" id="ARBA00012729"/>
    </source>
</evidence>
<feature type="active site" description="Nucleophile" evidence="19">
    <location>
        <position position="119"/>
    </location>
</feature>
<evidence type="ECO:0000256" key="11">
    <source>
        <dbReference type="ARBA" id="ARBA00022801"/>
    </source>
</evidence>
<organism evidence="24 25">
    <name type="scientific">Candida tropicalis (strain ATCC MYA-3404 / T1)</name>
    <name type="common">Yeast</name>
    <dbReference type="NCBI Taxonomy" id="294747"/>
    <lineage>
        <taxon>Eukaryota</taxon>
        <taxon>Fungi</taxon>
        <taxon>Dikarya</taxon>
        <taxon>Ascomycota</taxon>
        <taxon>Saccharomycotina</taxon>
        <taxon>Pichiomycetes</taxon>
        <taxon>Debaryomycetaceae</taxon>
        <taxon>Candida/Lodderomyces clade</taxon>
        <taxon>Candida</taxon>
    </lineage>
</organism>
<dbReference type="PANTHER" id="PTHR10963:SF68">
    <property type="entry name" value="GLYCOSIDASE CRH1-RELATED"/>
    <property type="match status" value="1"/>
</dbReference>
<evidence type="ECO:0000256" key="21">
    <source>
        <dbReference type="SAM" id="MobiDB-lite"/>
    </source>
</evidence>
<dbReference type="KEGG" id="ctp:CTRG_00263"/>
<dbReference type="EMBL" id="GG692395">
    <property type="protein sequence ID" value="EER35524.1"/>
    <property type="molecule type" value="Genomic_DNA"/>
</dbReference>
<evidence type="ECO:0000256" key="13">
    <source>
        <dbReference type="ARBA" id="ARBA00023157"/>
    </source>
</evidence>
<dbReference type="eggNOG" id="ENOG502QQ71">
    <property type="taxonomic scope" value="Eukaryota"/>
</dbReference>
<dbReference type="GO" id="GO:0009277">
    <property type="term" value="C:fungal-type cell wall"/>
    <property type="evidence" value="ECO:0007669"/>
    <property type="project" value="EnsemblFungi"/>
</dbReference>
<keyword evidence="8" id="KW-0328">Glycosyltransferase</keyword>
<dbReference type="InterPro" id="IPR013320">
    <property type="entry name" value="ConA-like_dom_sf"/>
</dbReference>
<comment type="similarity">
    <text evidence="18">Belongs to the glycosyl hydrolase 16 family. CRH1 subfamily.</text>
</comment>
<evidence type="ECO:0000256" key="16">
    <source>
        <dbReference type="ARBA" id="ARBA00023295"/>
    </source>
</evidence>
<evidence type="ECO:0000256" key="20">
    <source>
        <dbReference type="PIRSR" id="PIRSR037299-2"/>
    </source>
</evidence>
<keyword evidence="7" id="KW-0336">GPI-anchor</keyword>
<sequence length="473" mass="49609">MRFSTLAAIASTLFLSTASASTCNPLTSSDCSPDPALGSSFLETFDDNLGSHFESLNKKGDITFSESDGLSLTINDRFDNPSIKSNFYIMFGHVEVVLKGAEGLGIVSSFYLQSDDLDEIDIEMFGGDPYQWQSNYFIKGNTATYDRGGYHDISNPLENYHTYTIDWTEDELTWSVDGAVIRTIPKDNAQGYPQSPMAIYAGIWAGGDPDNQPGTIAWAGGITDYSKAPFTMHIKSILVADYSSGKSYSYSDQSGTWESIKAEDGEVNGRYDQAQDDIKKLLSGQSVDSSKAPSSSTSSSSSSSSKSSSSSSSSSTSTTSTEDATTSSTKDATTSSTEDATTSSTEDSTTSTTSLSSSSSTLTTSSTKSSSTTSTSRSSIGPISISAPTGAGTTRVVFIGTTSIDSASAETESASNDANTSSARGSATTFISTVSSSSTTSSSVSVSVNENNAGIYQTTSTLGLFAFIGFLFI</sequence>
<dbReference type="GO" id="GO:0005975">
    <property type="term" value="P:carbohydrate metabolic process"/>
    <property type="evidence" value="ECO:0007669"/>
    <property type="project" value="InterPro"/>
</dbReference>
<keyword evidence="15" id="KW-0449">Lipoprotein</keyword>
<proteinExistence type="inferred from homology"/>
<evidence type="ECO:0000256" key="3">
    <source>
        <dbReference type="ARBA" id="ARBA00004589"/>
    </source>
</evidence>
<keyword evidence="25" id="KW-1185">Reference proteome</keyword>
<evidence type="ECO:0000256" key="22">
    <source>
        <dbReference type="SAM" id="SignalP"/>
    </source>
</evidence>
<dbReference type="GO" id="GO:0008843">
    <property type="term" value="F:endochitinase activity"/>
    <property type="evidence" value="ECO:0007669"/>
    <property type="project" value="UniProtKB-EC"/>
</dbReference>
<evidence type="ECO:0000256" key="9">
    <source>
        <dbReference type="ARBA" id="ARBA00022679"/>
    </source>
</evidence>
<keyword evidence="11" id="KW-0378">Hydrolase</keyword>
<keyword evidence="17" id="KW-0961">Cell wall biogenesis/degradation</keyword>
<dbReference type="AlphaFoldDB" id="C5M2H4"/>
<dbReference type="CDD" id="cd02183">
    <property type="entry name" value="GH16_fungal_CRH1_transglycosylase"/>
    <property type="match status" value="1"/>
</dbReference>
<evidence type="ECO:0000256" key="12">
    <source>
        <dbReference type="ARBA" id="ARBA00023136"/>
    </source>
</evidence>
<dbReference type="GeneID" id="8300598"/>
<evidence type="ECO:0000256" key="18">
    <source>
        <dbReference type="ARBA" id="ARBA00038074"/>
    </source>
</evidence>
<evidence type="ECO:0000259" key="23">
    <source>
        <dbReference type="PROSITE" id="PS51762"/>
    </source>
</evidence>
<dbReference type="Pfam" id="PF00722">
    <property type="entry name" value="Glyco_hydro_16"/>
    <property type="match status" value="1"/>
</dbReference>
<evidence type="ECO:0000256" key="5">
    <source>
        <dbReference type="ARBA" id="ARBA00022512"/>
    </source>
</evidence>
<feature type="compositionally biased region" description="Low complexity" evidence="21">
    <location>
        <begin position="289"/>
        <end position="379"/>
    </location>
</feature>
<evidence type="ECO:0000256" key="6">
    <source>
        <dbReference type="ARBA" id="ARBA00022525"/>
    </source>
</evidence>
<keyword evidence="9" id="KW-0808">Transferase</keyword>
<dbReference type="FunFam" id="2.60.120.200:FF:000162">
    <property type="entry name" value="Glycosidase"/>
    <property type="match status" value="1"/>
</dbReference>
<accession>C5M2H4</accession>
<dbReference type="Gene3D" id="2.60.120.200">
    <property type="match status" value="1"/>
</dbReference>
<keyword evidence="14" id="KW-0325">Glycoprotein</keyword>
<dbReference type="GO" id="GO:0000131">
    <property type="term" value="C:incipient cellular bud site"/>
    <property type="evidence" value="ECO:0007669"/>
    <property type="project" value="EnsemblFungi"/>
</dbReference>
<dbReference type="InterPro" id="IPR050546">
    <property type="entry name" value="Glycosyl_Hydrlase_16"/>
</dbReference>